<feature type="repeat" description="PPR" evidence="3">
    <location>
        <begin position="108"/>
        <end position="142"/>
    </location>
</feature>
<keyword evidence="4" id="KW-0489">Methyltransferase</keyword>
<dbReference type="PROSITE" id="PS51375">
    <property type="entry name" value="PPR"/>
    <property type="match status" value="9"/>
</dbReference>
<feature type="repeat" description="PPR" evidence="3">
    <location>
        <begin position="314"/>
        <end position="348"/>
    </location>
</feature>
<dbReference type="GO" id="GO:0008168">
    <property type="term" value="F:methyltransferase activity"/>
    <property type="evidence" value="ECO:0007669"/>
    <property type="project" value="UniProtKB-KW"/>
</dbReference>
<dbReference type="OrthoDB" id="185373at2759"/>
<evidence type="ECO:0000256" key="1">
    <source>
        <dbReference type="ARBA" id="ARBA00007626"/>
    </source>
</evidence>
<evidence type="ECO:0000313" key="4">
    <source>
        <dbReference type="EMBL" id="PKA50190.1"/>
    </source>
</evidence>
<dbReference type="GO" id="GO:0003729">
    <property type="term" value="F:mRNA binding"/>
    <property type="evidence" value="ECO:0007669"/>
    <property type="project" value="TreeGrafter"/>
</dbReference>
<dbReference type="EC" id="2.1.1.204" evidence="4"/>
<sequence>MLMRWRRLLHSTSDRTNSPPRTSKSRNFVKPDCCQLRLCPEIVDSTISNCPSDAIALSFFLWCARRPHYFHTPGSFDRIIPVVRRLSQRFGLVSGIIRHLEGIGCAIKPQTFLILLRVYWRAQMHRFALEVFDEMRRRSYQPSTFVRNVVLDIQFKTATFDAAMRFFRETLFPNFLTFNIVLRNLCKSGDWIRVRDLLREMVRKGFCLNEGTFTMALDCFCKSKRHQELLQLFAFMVVLGRRPSVIIWTILINSLCQIGRVHTACEHLRKMEESGCSPTLVTYTSLVKGLYEAQMYSEVYSIVDVMHSNDCYPDLVLYNVVMYYLLKHGVYDVAIDLLLGLRERKMQPDSYTLSTLASALLSLGKISLLLDLTAGLNYRVDLVLYNSLISGYCRGGFPYEALELYNKMICRGLVPDSYSYVGLLSSLCMLGRTELAVGIYHTIVSSNPNVDAYVHAVILNGLVKNQEYHKAIKLFRKAVFENYHLDVVAYTIAIHGFIRCGRFEEANALFEQMNHFGPSPTIYTYNVMLCGFCKSRNWNRTKKLVRDMLITGVHMDCISMNAIAFLLIKLGRLDLACLLFKDLWVHGMMPEEAVLSKLFSSLHHACIVEPNALCCRVMNSEDSCFVENEESGFDCPQELLVSFGT</sequence>
<evidence type="ECO:0000256" key="2">
    <source>
        <dbReference type="ARBA" id="ARBA00022737"/>
    </source>
</evidence>
<dbReference type="PANTHER" id="PTHR47938:SF26">
    <property type="entry name" value="OS10G0578500 PROTEIN"/>
    <property type="match status" value="1"/>
</dbReference>
<dbReference type="EMBL" id="KZ452028">
    <property type="protein sequence ID" value="PKA50190.1"/>
    <property type="molecule type" value="Genomic_DNA"/>
</dbReference>
<keyword evidence="5" id="KW-1185">Reference proteome</keyword>
<gene>
    <name evidence="4" type="ORF">AXF42_Ash020135</name>
</gene>
<dbReference type="AlphaFoldDB" id="A0A2I0A3S7"/>
<feature type="repeat" description="PPR" evidence="3">
    <location>
        <begin position="381"/>
        <end position="415"/>
    </location>
</feature>
<dbReference type="SUPFAM" id="SSF81901">
    <property type="entry name" value="HCP-like"/>
    <property type="match status" value="1"/>
</dbReference>
<dbReference type="InterPro" id="IPR002885">
    <property type="entry name" value="PPR_rpt"/>
</dbReference>
<reference evidence="4 5" key="1">
    <citation type="journal article" date="2017" name="Nature">
        <title>The Apostasia genome and the evolution of orchids.</title>
        <authorList>
            <person name="Zhang G.Q."/>
            <person name="Liu K.W."/>
            <person name="Li Z."/>
            <person name="Lohaus R."/>
            <person name="Hsiao Y.Y."/>
            <person name="Niu S.C."/>
            <person name="Wang J.Y."/>
            <person name="Lin Y.C."/>
            <person name="Xu Q."/>
            <person name="Chen L.J."/>
            <person name="Yoshida K."/>
            <person name="Fujiwara S."/>
            <person name="Wang Z.W."/>
            <person name="Zhang Y.Q."/>
            <person name="Mitsuda N."/>
            <person name="Wang M."/>
            <person name="Liu G.H."/>
            <person name="Pecoraro L."/>
            <person name="Huang H.X."/>
            <person name="Xiao X.J."/>
            <person name="Lin M."/>
            <person name="Wu X.Y."/>
            <person name="Wu W.L."/>
            <person name="Chen Y.Y."/>
            <person name="Chang S.B."/>
            <person name="Sakamoto S."/>
            <person name="Ohme-Takagi M."/>
            <person name="Yagi M."/>
            <person name="Zeng S.J."/>
            <person name="Shen C.Y."/>
            <person name="Yeh C.M."/>
            <person name="Luo Y.B."/>
            <person name="Tsai W.C."/>
            <person name="Van de Peer Y."/>
            <person name="Liu Z.J."/>
        </authorList>
    </citation>
    <scope>NUCLEOTIDE SEQUENCE [LARGE SCALE GENOMIC DNA]</scope>
    <source>
        <strain evidence="5">cv. Shenzhen</strain>
        <tissue evidence="4">Stem</tissue>
    </source>
</reference>
<keyword evidence="2" id="KW-0677">Repeat</keyword>
<feature type="repeat" description="PPR" evidence="3">
    <location>
        <begin position="174"/>
        <end position="208"/>
    </location>
</feature>
<evidence type="ECO:0000256" key="3">
    <source>
        <dbReference type="PROSITE-ProRule" id="PRU00708"/>
    </source>
</evidence>
<evidence type="ECO:0000313" key="5">
    <source>
        <dbReference type="Proteomes" id="UP000236161"/>
    </source>
</evidence>
<feature type="repeat" description="PPR" evidence="3">
    <location>
        <begin position="244"/>
        <end position="278"/>
    </location>
</feature>
<dbReference type="GO" id="GO:0032259">
    <property type="term" value="P:methylation"/>
    <property type="evidence" value="ECO:0007669"/>
    <property type="project" value="UniProtKB-KW"/>
</dbReference>
<dbReference type="Pfam" id="PF13041">
    <property type="entry name" value="PPR_2"/>
    <property type="match status" value="5"/>
</dbReference>
<dbReference type="Pfam" id="PF01535">
    <property type="entry name" value="PPR"/>
    <property type="match status" value="1"/>
</dbReference>
<dbReference type="InterPro" id="IPR011990">
    <property type="entry name" value="TPR-like_helical_dom_sf"/>
</dbReference>
<keyword evidence="4" id="KW-0808">Transferase</keyword>
<dbReference type="Proteomes" id="UP000236161">
    <property type="component" value="Unassembled WGS sequence"/>
</dbReference>
<feature type="repeat" description="PPR" evidence="3">
    <location>
        <begin position="521"/>
        <end position="555"/>
    </location>
</feature>
<dbReference type="PANTHER" id="PTHR47938">
    <property type="entry name" value="RESPIRATORY COMPLEX I CHAPERONE (CIA84), PUTATIVE (AFU_ORTHOLOGUE AFUA_2G06020)-RELATED"/>
    <property type="match status" value="1"/>
</dbReference>
<comment type="similarity">
    <text evidence="1">Belongs to the PPR family. P subfamily.</text>
</comment>
<dbReference type="NCBIfam" id="TIGR00756">
    <property type="entry name" value="PPR"/>
    <property type="match status" value="8"/>
</dbReference>
<name>A0A2I0A3S7_9ASPA</name>
<accession>A0A2I0A3S7</accession>
<dbReference type="Gene3D" id="1.25.40.10">
    <property type="entry name" value="Tetratricopeptide repeat domain"/>
    <property type="match status" value="4"/>
</dbReference>
<protein>
    <submittedName>
        <fullName evidence="4">Pentatricopeptide repeat-containing protein</fullName>
        <ecNumber evidence="4">2.1.1.204</ecNumber>
    </submittedName>
</protein>
<organism evidence="4 5">
    <name type="scientific">Apostasia shenzhenica</name>
    <dbReference type="NCBI Taxonomy" id="1088818"/>
    <lineage>
        <taxon>Eukaryota</taxon>
        <taxon>Viridiplantae</taxon>
        <taxon>Streptophyta</taxon>
        <taxon>Embryophyta</taxon>
        <taxon>Tracheophyta</taxon>
        <taxon>Spermatophyta</taxon>
        <taxon>Magnoliopsida</taxon>
        <taxon>Liliopsida</taxon>
        <taxon>Asparagales</taxon>
        <taxon>Orchidaceae</taxon>
        <taxon>Apostasioideae</taxon>
        <taxon>Apostasia</taxon>
    </lineage>
</organism>
<feature type="repeat" description="PPR" evidence="3">
    <location>
        <begin position="209"/>
        <end position="243"/>
    </location>
</feature>
<feature type="repeat" description="PPR" evidence="3">
    <location>
        <begin position="279"/>
        <end position="313"/>
    </location>
</feature>
<proteinExistence type="inferred from homology"/>
<feature type="repeat" description="PPR" evidence="3">
    <location>
        <begin position="486"/>
        <end position="520"/>
    </location>
</feature>